<sequence length="61" mass="6667">KKVRYASAEATISDYGYGNDTPVSAVAPVQPGTYLPITGVLRTKWPTIELKWDDDAKPSLN</sequence>
<organism evidence="1 2">
    <name type="scientific">Adineta steineri</name>
    <dbReference type="NCBI Taxonomy" id="433720"/>
    <lineage>
        <taxon>Eukaryota</taxon>
        <taxon>Metazoa</taxon>
        <taxon>Spiralia</taxon>
        <taxon>Gnathifera</taxon>
        <taxon>Rotifera</taxon>
        <taxon>Eurotatoria</taxon>
        <taxon>Bdelloidea</taxon>
        <taxon>Adinetida</taxon>
        <taxon>Adinetidae</taxon>
        <taxon>Adineta</taxon>
    </lineage>
</organism>
<evidence type="ECO:0000313" key="2">
    <source>
        <dbReference type="Proteomes" id="UP000663844"/>
    </source>
</evidence>
<gene>
    <name evidence="1" type="ORF">OXD698_LOCUS38568</name>
</gene>
<dbReference type="AlphaFoldDB" id="A0A819YPF2"/>
<dbReference type="Proteomes" id="UP000663844">
    <property type="component" value="Unassembled WGS sequence"/>
</dbReference>
<feature type="non-terminal residue" evidence="1">
    <location>
        <position position="1"/>
    </location>
</feature>
<reference evidence="1" key="1">
    <citation type="submission" date="2021-02" db="EMBL/GenBank/DDBJ databases">
        <authorList>
            <person name="Nowell W R."/>
        </authorList>
    </citation>
    <scope>NUCLEOTIDE SEQUENCE</scope>
</reference>
<comment type="caution">
    <text evidence="1">The sequence shown here is derived from an EMBL/GenBank/DDBJ whole genome shotgun (WGS) entry which is preliminary data.</text>
</comment>
<proteinExistence type="predicted"/>
<name>A0A819YPF2_9BILA</name>
<evidence type="ECO:0000313" key="1">
    <source>
        <dbReference type="EMBL" id="CAF4160210.1"/>
    </source>
</evidence>
<accession>A0A819YPF2</accession>
<protein>
    <submittedName>
        <fullName evidence="1">Uncharacterized protein</fullName>
    </submittedName>
</protein>
<dbReference type="EMBL" id="CAJOAZ010007325">
    <property type="protein sequence ID" value="CAF4160210.1"/>
    <property type="molecule type" value="Genomic_DNA"/>
</dbReference>